<dbReference type="STRING" id="1330330.IX53_07770"/>
<evidence type="ECO:0000313" key="5">
    <source>
        <dbReference type="EMBL" id="AKI97728.1"/>
    </source>
</evidence>
<dbReference type="InterPro" id="IPR027417">
    <property type="entry name" value="P-loop_NTPase"/>
</dbReference>
<dbReference type="Pfam" id="PF01656">
    <property type="entry name" value="CbiA"/>
    <property type="match status" value="1"/>
</dbReference>
<keyword evidence="2" id="KW-0408">Iron</keyword>
<gene>
    <name evidence="5" type="ORF">IX53_07770</name>
</gene>
<dbReference type="PROSITE" id="PS51379">
    <property type="entry name" value="4FE4S_FER_2"/>
    <property type="match status" value="2"/>
</dbReference>
<dbReference type="Gene3D" id="3.30.70.20">
    <property type="match status" value="1"/>
</dbReference>
<keyword evidence="1" id="KW-0479">Metal-binding</keyword>
<feature type="domain" description="4Fe-4S ferredoxin-type" evidence="4">
    <location>
        <begin position="86"/>
        <end position="115"/>
    </location>
</feature>
<evidence type="ECO:0000259" key="4">
    <source>
        <dbReference type="PROSITE" id="PS51379"/>
    </source>
</evidence>
<protein>
    <submittedName>
        <fullName evidence="5">(4Fe-4S)-binding protein</fullName>
    </submittedName>
</protein>
<name>A0A0G2ZFY0_9BACT</name>
<dbReference type="CDD" id="cd03110">
    <property type="entry name" value="SIMIBI_bact_arch"/>
    <property type="match status" value="1"/>
</dbReference>
<keyword evidence="6" id="KW-1185">Reference proteome</keyword>
<reference evidence="5 6" key="1">
    <citation type="submission" date="2015-04" db="EMBL/GenBank/DDBJ databases">
        <title>Complete Genome Sequence of Kosmotoga pacifica SLHLJ1.</title>
        <authorList>
            <person name="Jiang L.J."/>
            <person name="Shao Z.Z."/>
            <person name="Jebbar M."/>
        </authorList>
    </citation>
    <scope>NUCLEOTIDE SEQUENCE [LARGE SCALE GENOMIC DNA]</scope>
    <source>
        <strain evidence="5 6">SLHLJ1</strain>
    </source>
</reference>
<dbReference type="Pfam" id="PF00037">
    <property type="entry name" value="Fer4"/>
    <property type="match status" value="1"/>
</dbReference>
<dbReference type="PROSITE" id="PS00198">
    <property type="entry name" value="4FE4S_FER_1"/>
    <property type="match status" value="1"/>
</dbReference>
<evidence type="ECO:0000256" key="1">
    <source>
        <dbReference type="ARBA" id="ARBA00022723"/>
    </source>
</evidence>
<evidence type="ECO:0000256" key="3">
    <source>
        <dbReference type="ARBA" id="ARBA00023014"/>
    </source>
</evidence>
<accession>A0A0G2ZFY0</accession>
<evidence type="ECO:0000256" key="2">
    <source>
        <dbReference type="ARBA" id="ARBA00023004"/>
    </source>
</evidence>
<dbReference type="PANTHER" id="PTHR43534:SF1">
    <property type="entry name" value="4FE-4S CLUSTER CONTAINING PARA FAMILY ATPASE PROTEIN"/>
    <property type="match status" value="1"/>
</dbReference>
<dbReference type="AlphaFoldDB" id="A0A0G2ZFY0"/>
<dbReference type="PANTHER" id="PTHR43534">
    <property type="entry name" value="MIND SUPERFAMILY P-LOOP ATPASE CONTAINING AN INSERTED FERREDOXIN DOMAIN"/>
    <property type="match status" value="1"/>
</dbReference>
<dbReference type="InterPro" id="IPR017900">
    <property type="entry name" value="4Fe4S_Fe_S_CS"/>
</dbReference>
<organism evidence="5 6">
    <name type="scientific">Kosmotoga pacifica</name>
    <dbReference type="NCBI Taxonomy" id="1330330"/>
    <lineage>
        <taxon>Bacteria</taxon>
        <taxon>Thermotogati</taxon>
        <taxon>Thermotogota</taxon>
        <taxon>Thermotogae</taxon>
        <taxon>Kosmotogales</taxon>
        <taxon>Kosmotogaceae</taxon>
        <taxon>Kosmotoga</taxon>
    </lineage>
</organism>
<keyword evidence="3" id="KW-0411">Iron-sulfur</keyword>
<evidence type="ECO:0000313" key="6">
    <source>
        <dbReference type="Proteomes" id="UP000035159"/>
    </source>
</evidence>
<dbReference type="PATRIC" id="fig|1330330.3.peg.1574"/>
<dbReference type="GO" id="GO:0046872">
    <property type="term" value="F:metal ion binding"/>
    <property type="evidence" value="ECO:0007669"/>
    <property type="project" value="UniProtKB-KW"/>
</dbReference>
<dbReference type="InterPro" id="IPR002586">
    <property type="entry name" value="CobQ/CobB/MinD/ParA_Nub-bd_dom"/>
</dbReference>
<dbReference type="RefSeq" id="WP_047754863.1">
    <property type="nucleotide sequence ID" value="NZ_CAJUHA010000017.1"/>
</dbReference>
<dbReference type="OrthoDB" id="9794954at2"/>
<proteinExistence type="predicted"/>
<sequence length="286" mass="31113">MKQIAIVSGKGGTGKTTLSGSLSFLFENHVMADCDVDAPNLHLLMEPKLLEKHEYFGGKKAEIGNSCTSCGACMDVCRFSAIIPGTTYKIDPYACEGCNACVLICPEGAITLKESKSGDYFLSKSGDLPLSHALLFPGEETSGGLIAEVRKLALKVAEQKNRKYVVIDGAPGIGCAASSSITGVNYVVIVAEPTISGMHDLQRIVETTRYFRRNFGIVINKFDLNEVKTDEIICWCEKEGIEVLGKIPFDPEVRNSAIKAEPVVKNEKSPATRAIREIFQRLMEIV</sequence>
<dbReference type="Gene3D" id="3.40.50.300">
    <property type="entry name" value="P-loop containing nucleotide triphosphate hydrolases"/>
    <property type="match status" value="1"/>
</dbReference>
<dbReference type="GO" id="GO:0051536">
    <property type="term" value="F:iron-sulfur cluster binding"/>
    <property type="evidence" value="ECO:0007669"/>
    <property type="project" value="UniProtKB-KW"/>
</dbReference>
<dbReference type="Proteomes" id="UP000035159">
    <property type="component" value="Chromosome"/>
</dbReference>
<dbReference type="EMBL" id="CP011232">
    <property type="protein sequence ID" value="AKI97728.1"/>
    <property type="molecule type" value="Genomic_DNA"/>
</dbReference>
<feature type="domain" description="4Fe-4S ferredoxin-type" evidence="4">
    <location>
        <begin position="59"/>
        <end position="82"/>
    </location>
</feature>
<dbReference type="SUPFAM" id="SSF52540">
    <property type="entry name" value="P-loop containing nucleoside triphosphate hydrolases"/>
    <property type="match status" value="1"/>
</dbReference>
<dbReference type="KEGG" id="kpf:IX53_07770"/>
<dbReference type="InterPro" id="IPR017896">
    <property type="entry name" value="4Fe4S_Fe-S-bd"/>
</dbReference>